<dbReference type="PROSITE" id="PS51257">
    <property type="entry name" value="PROKAR_LIPOPROTEIN"/>
    <property type="match status" value="1"/>
</dbReference>
<reference evidence="1 2" key="1">
    <citation type="submission" date="2018-09" db="EMBL/GenBank/DDBJ databases">
        <title>Genome sequencing of strain 6GH32-13.</title>
        <authorList>
            <person name="Weon H.-Y."/>
            <person name="Heo J."/>
            <person name="Kwon S.-W."/>
        </authorList>
    </citation>
    <scope>NUCLEOTIDE SEQUENCE [LARGE SCALE GENOMIC DNA]</scope>
    <source>
        <strain evidence="1 2">5GH32-13</strain>
    </source>
</reference>
<organism evidence="1 2">
    <name type="scientific">Paraflavitalea soli</name>
    <dbReference type="NCBI Taxonomy" id="2315862"/>
    <lineage>
        <taxon>Bacteria</taxon>
        <taxon>Pseudomonadati</taxon>
        <taxon>Bacteroidota</taxon>
        <taxon>Chitinophagia</taxon>
        <taxon>Chitinophagales</taxon>
        <taxon>Chitinophagaceae</taxon>
        <taxon>Paraflavitalea</taxon>
    </lineage>
</organism>
<protein>
    <submittedName>
        <fullName evidence="1">DUF4249 domain-containing protein</fullName>
    </submittedName>
</protein>
<evidence type="ECO:0000313" key="1">
    <source>
        <dbReference type="EMBL" id="AXY74987.1"/>
    </source>
</evidence>
<dbReference type="KEGG" id="pseg:D3H65_13765"/>
<dbReference type="Pfam" id="PF14054">
    <property type="entry name" value="DUF4249"/>
    <property type="match status" value="1"/>
</dbReference>
<dbReference type="RefSeq" id="WP_119050870.1">
    <property type="nucleotide sequence ID" value="NZ_CP032157.1"/>
</dbReference>
<name>A0A3B7MMM8_9BACT</name>
<dbReference type="InterPro" id="IPR025345">
    <property type="entry name" value="DUF4249"/>
</dbReference>
<proteinExistence type="predicted"/>
<dbReference type="OrthoDB" id="647456at2"/>
<accession>A0A3B7MMM8</accession>
<dbReference type="EMBL" id="CP032157">
    <property type="protein sequence ID" value="AXY74987.1"/>
    <property type="molecule type" value="Genomic_DNA"/>
</dbReference>
<gene>
    <name evidence="1" type="ORF">D3H65_13765</name>
</gene>
<sequence>MLKRLVLVILLVGTLVSCEKAISFTPRNAEPAVVIEATIENGQPPIVILSHSLHYFSKISPDSLAASFIHQAEINISNGSKTHRLKEYALPANNGYTVYYYSIDSANLATAFPGEFNKSYSLQVKTGGKEYTAVTTIPNLTKTFDSLWWLPAPSNPDTGKVIIMGRTTDPPGFGNYIRYFTQSNGDPFLPGLNSVFDDQIVDGKTYEVQVEHGVDRNESIDLEDYAFFNRGDVVSVKLCNIDKATFDFWRTMEYNYTSIGNPFSSPVKVLSNIQGGGLGYFGGYAVQYSTLVIPR</sequence>
<evidence type="ECO:0000313" key="2">
    <source>
        <dbReference type="Proteomes" id="UP000263900"/>
    </source>
</evidence>
<keyword evidence="2" id="KW-1185">Reference proteome</keyword>
<dbReference type="Proteomes" id="UP000263900">
    <property type="component" value="Chromosome"/>
</dbReference>
<dbReference type="AlphaFoldDB" id="A0A3B7MMM8"/>